<gene>
    <name evidence="2" type="ORF">COV91_01985</name>
</gene>
<sequence length="68" mass="7590">MVKYIVALFMKNLKFFTRFTNHQTHQTGPDGSKIPGRAPNALIPALVSFILFVGLIAYILASSILIKR</sequence>
<dbReference type="AlphaFoldDB" id="A0A2H0KEK5"/>
<dbReference type="Proteomes" id="UP000229342">
    <property type="component" value="Unassembled WGS sequence"/>
</dbReference>
<proteinExistence type="predicted"/>
<name>A0A2H0KEK5_9BACT</name>
<keyword evidence="1" id="KW-0472">Membrane</keyword>
<evidence type="ECO:0000313" key="2">
    <source>
        <dbReference type="EMBL" id="PIQ68824.1"/>
    </source>
</evidence>
<accession>A0A2H0KEK5</accession>
<comment type="caution">
    <text evidence="2">The sequence shown here is derived from an EMBL/GenBank/DDBJ whole genome shotgun (WGS) entry which is preliminary data.</text>
</comment>
<organism evidence="2 3">
    <name type="scientific">Candidatus Taylorbacteria bacterium CG11_big_fil_rev_8_21_14_0_20_46_11</name>
    <dbReference type="NCBI Taxonomy" id="1975025"/>
    <lineage>
        <taxon>Bacteria</taxon>
        <taxon>Candidatus Tayloriibacteriota</taxon>
    </lineage>
</organism>
<evidence type="ECO:0000313" key="3">
    <source>
        <dbReference type="Proteomes" id="UP000229342"/>
    </source>
</evidence>
<reference evidence="2 3" key="1">
    <citation type="submission" date="2017-09" db="EMBL/GenBank/DDBJ databases">
        <title>Depth-based differentiation of microbial function through sediment-hosted aquifers and enrichment of novel symbionts in the deep terrestrial subsurface.</title>
        <authorList>
            <person name="Probst A.J."/>
            <person name="Ladd B."/>
            <person name="Jarett J.K."/>
            <person name="Geller-Mcgrath D.E."/>
            <person name="Sieber C.M."/>
            <person name="Emerson J.B."/>
            <person name="Anantharaman K."/>
            <person name="Thomas B.C."/>
            <person name="Malmstrom R."/>
            <person name="Stieglmeier M."/>
            <person name="Klingl A."/>
            <person name="Woyke T."/>
            <person name="Ryan C.M."/>
            <person name="Banfield J.F."/>
        </authorList>
    </citation>
    <scope>NUCLEOTIDE SEQUENCE [LARGE SCALE GENOMIC DNA]</scope>
    <source>
        <strain evidence="2">CG11_big_fil_rev_8_21_14_0_20_46_11</strain>
    </source>
</reference>
<keyword evidence="1" id="KW-1133">Transmembrane helix</keyword>
<keyword evidence="1" id="KW-0812">Transmembrane</keyword>
<dbReference type="EMBL" id="PCVG01000024">
    <property type="protein sequence ID" value="PIQ68824.1"/>
    <property type="molecule type" value="Genomic_DNA"/>
</dbReference>
<evidence type="ECO:0000256" key="1">
    <source>
        <dbReference type="SAM" id="Phobius"/>
    </source>
</evidence>
<protein>
    <submittedName>
        <fullName evidence="2">Uncharacterized protein</fullName>
    </submittedName>
</protein>
<feature type="transmembrane region" description="Helical" evidence="1">
    <location>
        <begin position="41"/>
        <end position="66"/>
    </location>
</feature>